<evidence type="ECO:0000313" key="9">
    <source>
        <dbReference type="Proteomes" id="UP000000673"/>
    </source>
</evidence>
<proteinExistence type="inferred from homology"/>
<evidence type="ECO:0000256" key="5">
    <source>
        <dbReference type="ARBA" id="ARBA00023242"/>
    </source>
</evidence>
<name>W5J9F7_ANODA</name>
<evidence type="ECO:0000256" key="4">
    <source>
        <dbReference type="ARBA" id="ARBA00023054"/>
    </source>
</evidence>
<organism evidence="7">
    <name type="scientific">Anopheles darlingi</name>
    <name type="common">Mosquito</name>
    <dbReference type="NCBI Taxonomy" id="43151"/>
    <lineage>
        <taxon>Eukaryota</taxon>
        <taxon>Metazoa</taxon>
        <taxon>Ecdysozoa</taxon>
        <taxon>Arthropoda</taxon>
        <taxon>Hexapoda</taxon>
        <taxon>Insecta</taxon>
        <taxon>Pterygota</taxon>
        <taxon>Neoptera</taxon>
        <taxon>Endopterygota</taxon>
        <taxon>Diptera</taxon>
        <taxon>Nematocera</taxon>
        <taxon>Culicoidea</taxon>
        <taxon>Culicidae</taxon>
        <taxon>Anophelinae</taxon>
        <taxon>Anopheles</taxon>
    </lineage>
</organism>
<evidence type="ECO:0000313" key="7">
    <source>
        <dbReference type="EMBL" id="ETN60038.1"/>
    </source>
</evidence>
<feature type="compositionally biased region" description="Basic residues" evidence="6">
    <location>
        <begin position="238"/>
        <end position="269"/>
    </location>
</feature>
<comment type="subcellular location">
    <subcellularLocation>
        <location evidence="1">Nucleus</location>
        <location evidence="1">Nucleolus</location>
    </subcellularLocation>
</comment>
<feature type="compositionally biased region" description="Acidic residues" evidence="6">
    <location>
        <begin position="88"/>
        <end position="99"/>
    </location>
</feature>
<evidence type="ECO:0000256" key="2">
    <source>
        <dbReference type="ARBA" id="ARBA00007175"/>
    </source>
</evidence>
<protein>
    <recommendedName>
        <fullName evidence="3">Nucleolar protein 12</fullName>
    </recommendedName>
</protein>
<dbReference type="VEuPathDB" id="VectorBase:ADAR2_007736"/>
<dbReference type="PANTHER" id="PTHR14577">
    <property type="entry name" value="NUCLEOLAR PROTEIN 12"/>
    <property type="match status" value="1"/>
</dbReference>
<dbReference type="GO" id="GO:0005730">
    <property type="term" value="C:nucleolus"/>
    <property type="evidence" value="ECO:0007669"/>
    <property type="project" value="UniProtKB-SubCell"/>
</dbReference>
<keyword evidence="9" id="KW-1185">Reference proteome</keyword>
<dbReference type="Pfam" id="PF09805">
    <property type="entry name" value="Nop25"/>
    <property type="match status" value="1"/>
</dbReference>
<evidence type="ECO:0000256" key="3">
    <source>
        <dbReference type="ARBA" id="ARBA00015520"/>
    </source>
</evidence>
<accession>W5J9F7</accession>
<evidence type="ECO:0000256" key="1">
    <source>
        <dbReference type="ARBA" id="ARBA00004604"/>
    </source>
</evidence>
<dbReference type="AlphaFoldDB" id="W5J9F7"/>
<comment type="similarity">
    <text evidence="2">Belongs to the RRP17 family.</text>
</comment>
<sequence length="290" mass="33563">MKRKSEGGNKKPFQRPKLELVFDPEKRAEFLGGFHKRKLHRRKIAQGVLQRRLKEEKKRIRAEAKENMRKLYQSQKPIPELADLVKDGDEDDQEEEYDTENVTVKVVELSTSALAKENNWIGENRGAALAQDEANKENGQSSSEGDDEDDEDYRKRIGVVPGMELEGEKKIKHKFTPFVETEDADEGGKRKKPATEEKPKQKKGPVLNLEGIRSKKELKHKLKRYALKSMKSSQAFRQKNRLQKQKQLKQSRRVRHFKEKHLKQKKGYRRPTAAGGAGGRGEGRRRRVDD</sequence>
<reference evidence="7 9" key="1">
    <citation type="journal article" date="2010" name="BMC Genomics">
        <title>Combination of measures distinguishes pre-miRNAs from other stem-loops in the genome of the newly sequenced Anopheles darlingi.</title>
        <authorList>
            <person name="Mendes N.D."/>
            <person name="Freitas A.T."/>
            <person name="Vasconcelos A.T."/>
            <person name="Sagot M.F."/>
        </authorList>
    </citation>
    <scope>NUCLEOTIDE SEQUENCE</scope>
</reference>
<feature type="region of interest" description="Disordered" evidence="6">
    <location>
        <begin position="66"/>
        <end position="100"/>
    </location>
</feature>
<dbReference type="Proteomes" id="UP000000673">
    <property type="component" value="Unassembled WGS sequence"/>
</dbReference>
<dbReference type="HOGENOM" id="CLU_102430_0_0_1"/>
<dbReference type="InterPro" id="IPR019186">
    <property type="entry name" value="Nucleolar_protein_12"/>
</dbReference>
<dbReference type="OMA" id="GMDFDPN"/>
<feature type="compositionally biased region" description="Basic residues" evidence="6">
    <location>
        <begin position="216"/>
        <end position="226"/>
    </location>
</feature>
<dbReference type="STRING" id="43151.W5J9F7"/>
<reference evidence="7" key="2">
    <citation type="submission" date="2010-05" db="EMBL/GenBank/DDBJ databases">
        <authorList>
            <person name="Almeida L.G."/>
            <person name="Nicolas M.F."/>
            <person name="Souza R.C."/>
            <person name="Vasconcelos A.T.R."/>
        </authorList>
    </citation>
    <scope>NUCLEOTIDE SEQUENCE</scope>
</reference>
<dbReference type="EMBL" id="ADMH02001999">
    <property type="protein sequence ID" value="ETN60038.1"/>
    <property type="molecule type" value="Genomic_DNA"/>
</dbReference>
<dbReference type="FunCoup" id="W5J9F7">
    <property type="interactions" value="68"/>
</dbReference>
<evidence type="ECO:0000256" key="6">
    <source>
        <dbReference type="SAM" id="MobiDB-lite"/>
    </source>
</evidence>
<gene>
    <name evidence="7" type="ORF">AND_008353</name>
</gene>
<reference evidence="7" key="3">
    <citation type="journal article" date="2013" name="Nucleic Acids Res.">
        <title>The genome of Anopheles darlingi, the main neotropical malaria vector.</title>
        <authorList>
            <person name="Marinotti O."/>
            <person name="Cerqueira G.C."/>
            <person name="de Almeida L.G."/>
            <person name="Ferro M.I."/>
            <person name="Loreto E.L."/>
            <person name="Zaha A."/>
            <person name="Teixeira S.M."/>
            <person name="Wespiser A.R."/>
            <person name="Almeida E Silva A."/>
            <person name="Schlindwein A.D."/>
            <person name="Pacheco A.C."/>
            <person name="Silva A.L."/>
            <person name="Graveley B.R."/>
            <person name="Walenz B.P."/>
            <person name="Lima Bde A."/>
            <person name="Ribeiro C.A."/>
            <person name="Nunes-Silva C.G."/>
            <person name="de Carvalho C.R."/>
            <person name="Soares C.M."/>
            <person name="de Menezes C.B."/>
            <person name="Matiolli C."/>
            <person name="Caffrey D."/>
            <person name="Araujo D.A."/>
            <person name="de Oliveira D.M."/>
            <person name="Golenbock D."/>
            <person name="Grisard E.C."/>
            <person name="Fantinatti-Garboggini F."/>
            <person name="de Carvalho F.M."/>
            <person name="Barcellos F.G."/>
            <person name="Prosdocimi F."/>
            <person name="May G."/>
            <person name="Azevedo Junior G.M."/>
            <person name="Guimaraes G.M."/>
            <person name="Goldman G.H."/>
            <person name="Padilha I.Q."/>
            <person name="Batista Jda S."/>
            <person name="Ferro J.A."/>
            <person name="Ribeiro J.M."/>
            <person name="Fietto J.L."/>
            <person name="Dabbas K.M."/>
            <person name="Cerdeira L."/>
            <person name="Agnez-Lima L.F."/>
            <person name="Brocchi M."/>
            <person name="de Carvalho M.O."/>
            <person name="Teixeira Mde M."/>
            <person name="Diniz Maia Mde M."/>
            <person name="Goldman M.H."/>
            <person name="Cruz Schneider M.P."/>
            <person name="Felipe M.S."/>
            <person name="Hungria M."/>
            <person name="Nicolas M.F."/>
            <person name="Pereira M."/>
            <person name="Montes M.A."/>
            <person name="Cantao M.E."/>
            <person name="Vincentz M."/>
            <person name="Rafael M.S."/>
            <person name="Silverman N."/>
            <person name="Stoco P.H."/>
            <person name="Souza R.C."/>
            <person name="Vicentini R."/>
            <person name="Gazzinelli R.T."/>
            <person name="Neves Rde O."/>
            <person name="Silva R."/>
            <person name="Astolfi-Filho S."/>
            <person name="Maciel T.E."/>
            <person name="Urmenyi T.P."/>
            <person name="Tadei W.P."/>
            <person name="Camargo E.P."/>
            <person name="de Vasconcelos A.T."/>
        </authorList>
    </citation>
    <scope>NUCLEOTIDE SEQUENCE</scope>
</reference>
<dbReference type="EnsemblMetazoa" id="ADAC008353-RA">
    <property type="protein sequence ID" value="ADAC008353-PA"/>
    <property type="gene ID" value="ADAC008353"/>
</dbReference>
<reference evidence="8" key="4">
    <citation type="submission" date="2015-06" db="UniProtKB">
        <authorList>
            <consortium name="EnsemblMetazoa"/>
        </authorList>
    </citation>
    <scope>IDENTIFICATION</scope>
</reference>
<dbReference type="PANTHER" id="PTHR14577:SF0">
    <property type="entry name" value="NUCLEOLAR PROTEIN 12"/>
    <property type="match status" value="1"/>
</dbReference>
<keyword evidence="4" id="KW-0175">Coiled coil</keyword>
<dbReference type="GO" id="GO:0019843">
    <property type="term" value="F:rRNA binding"/>
    <property type="evidence" value="ECO:0007669"/>
    <property type="project" value="TreeGrafter"/>
</dbReference>
<dbReference type="VEuPathDB" id="VectorBase:ADAC008353"/>
<feature type="region of interest" description="Disordered" evidence="6">
    <location>
        <begin position="115"/>
        <end position="290"/>
    </location>
</feature>
<dbReference type="eggNOG" id="KOG0601">
    <property type="taxonomic scope" value="Eukaryota"/>
</dbReference>
<keyword evidence="5" id="KW-0539">Nucleus</keyword>
<evidence type="ECO:0000313" key="8">
    <source>
        <dbReference type="EnsemblMetazoa" id="ADAC008353-PA"/>
    </source>
</evidence>